<evidence type="ECO:0000256" key="3">
    <source>
        <dbReference type="HAMAP-Rule" id="MF_00023"/>
    </source>
</evidence>
<dbReference type="Gene3D" id="2.40.280.10">
    <property type="match status" value="1"/>
</dbReference>
<dbReference type="RefSeq" id="WP_144303613.1">
    <property type="nucleotide sequence ID" value="NZ_QMIE01000012.1"/>
</dbReference>
<dbReference type="InterPro" id="IPR020081">
    <property type="entry name" value="SsrA-bd_prot_CS"/>
</dbReference>
<gene>
    <name evidence="3" type="primary">smpB</name>
    <name evidence="4" type="ORF">DPQ33_12765</name>
</gene>
<dbReference type="CDD" id="cd09294">
    <property type="entry name" value="SmpB"/>
    <property type="match status" value="1"/>
</dbReference>
<comment type="similarity">
    <text evidence="3">Belongs to the SmpB family.</text>
</comment>
<dbReference type="AlphaFoldDB" id="A0A7M3MD97"/>
<keyword evidence="5" id="KW-1185">Reference proteome</keyword>
<dbReference type="Proteomes" id="UP000448292">
    <property type="component" value="Unassembled WGS sequence"/>
</dbReference>
<dbReference type="Pfam" id="PF01668">
    <property type="entry name" value="SmpB"/>
    <property type="match status" value="1"/>
</dbReference>
<name>A0A7M3MD97_9BACT</name>
<dbReference type="InterPro" id="IPR000037">
    <property type="entry name" value="SsrA-bd_prot"/>
</dbReference>
<dbReference type="OrthoDB" id="9805462at2"/>
<dbReference type="InterPro" id="IPR023620">
    <property type="entry name" value="SmpB"/>
</dbReference>
<accession>A0A7M3MD97</accession>
<reference evidence="4 5" key="1">
    <citation type="submission" date="2018-06" db="EMBL/GenBank/DDBJ databases">
        <title>Complete genome of Desulfovibrio indonesiensis P37SLT.</title>
        <authorList>
            <person name="Crispim J.S."/>
            <person name="Vidigal P.M.P."/>
            <person name="Silva L.C.F."/>
            <person name="Laguardia C.N."/>
            <person name="Araujo L.C."/>
            <person name="Dias R.S."/>
            <person name="Sousa M.P."/>
            <person name="Paula S.O."/>
            <person name="Silva C."/>
        </authorList>
    </citation>
    <scope>NUCLEOTIDE SEQUENCE [LARGE SCALE GENOMIC DNA]</scope>
    <source>
        <strain evidence="4 5">P37SLT</strain>
    </source>
</reference>
<dbReference type="NCBIfam" id="NF003843">
    <property type="entry name" value="PRK05422.1"/>
    <property type="match status" value="1"/>
</dbReference>
<sequence length="156" mass="17775">MAKKKKTSPNQIAYNRQARHNYEILETYEAGVSLLGSEVKSLRGGHVSFKDGYVDVRNGQAWLRGVHVAPYENAGPAGFGGHDPERPRRLLLHDYEIEQLEAKVSQKGLTVIPLKLYFSRGKIKLEIGVGRGLKRHDQRQQLKDRAIKREMERELS</sequence>
<dbReference type="PANTHER" id="PTHR30308:SF2">
    <property type="entry name" value="SSRA-BINDING PROTEIN"/>
    <property type="match status" value="1"/>
</dbReference>
<protein>
    <recommendedName>
        <fullName evidence="3">SsrA-binding protein</fullName>
    </recommendedName>
    <alternativeName>
        <fullName evidence="3">Small protein B</fullName>
    </alternativeName>
</protein>
<comment type="subcellular location">
    <subcellularLocation>
        <location evidence="3">Cytoplasm</location>
    </subcellularLocation>
    <text evidence="3">The tmRNA-SmpB complex associates with stalled 70S ribosomes.</text>
</comment>
<evidence type="ECO:0000313" key="5">
    <source>
        <dbReference type="Proteomes" id="UP000448292"/>
    </source>
</evidence>
<dbReference type="EMBL" id="QMIE01000012">
    <property type="protein sequence ID" value="TVM16188.1"/>
    <property type="molecule type" value="Genomic_DNA"/>
</dbReference>
<proteinExistence type="inferred from homology"/>
<evidence type="ECO:0000313" key="4">
    <source>
        <dbReference type="EMBL" id="TVM16188.1"/>
    </source>
</evidence>
<dbReference type="GO" id="GO:0070930">
    <property type="term" value="P:trans-translation-dependent protein tagging"/>
    <property type="evidence" value="ECO:0007669"/>
    <property type="project" value="TreeGrafter"/>
</dbReference>
<evidence type="ECO:0000256" key="1">
    <source>
        <dbReference type="ARBA" id="ARBA00022490"/>
    </source>
</evidence>
<comment type="function">
    <text evidence="3">Required for rescue of stalled ribosomes mediated by trans-translation. Binds to transfer-messenger RNA (tmRNA), required for stable association of tmRNA with ribosomes. tmRNA and SmpB together mimic tRNA shape, replacing the anticodon stem-loop with SmpB. tmRNA is encoded by the ssrA gene; the 2 termini fold to resemble tRNA(Ala) and it encodes a 'tag peptide', a short internal open reading frame. During trans-translation Ala-aminoacylated tmRNA acts like a tRNA, entering the A-site of stalled ribosomes, displacing the stalled mRNA. The ribosome then switches to translate the ORF on the tmRNA; the nascent peptide is terminated with the 'tag peptide' encoded by the tmRNA and targeted for degradation. The ribosome is freed to recommence translation, which seems to be the essential function of trans-translation.</text>
</comment>
<dbReference type="GO" id="GO:0005829">
    <property type="term" value="C:cytosol"/>
    <property type="evidence" value="ECO:0007669"/>
    <property type="project" value="TreeGrafter"/>
</dbReference>
<keyword evidence="2 3" id="KW-0694">RNA-binding</keyword>
<dbReference type="PANTHER" id="PTHR30308">
    <property type="entry name" value="TMRNA-BINDING COMPONENT OF TRANS-TRANSLATION TAGGING COMPLEX"/>
    <property type="match status" value="1"/>
</dbReference>
<evidence type="ECO:0000256" key="2">
    <source>
        <dbReference type="ARBA" id="ARBA00022884"/>
    </source>
</evidence>
<comment type="caution">
    <text evidence="4">The sequence shown here is derived from an EMBL/GenBank/DDBJ whole genome shotgun (WGS) entry which is preliminary data.</text>
</comment>
<dbReference type="NCBIfam" id="TIGR00086">
    <property type="entry name" value="smpB"/>
    <property type="match status" value="1"/>
</dbReference>
<keyword evidence="1 3" id="KW-0963">Cytoplasm</keyword>
<dbReference type="GO" id="GO:0070929">
    <property type="term" value="P:trans-translation"/>
    <property type="evidence" value="ECO:0007669"/>
    <property type="project" value="UniProtKB-UniRule"/>
</dbReference>
<organism evidence="4 5">
    <name type="scientific">Oceanidesulfovibrio indonesiensis</name>
    <dbReference type="NCBI Taxonomy" id="54767"/>
    <lineage>
        <taxon>Bacteria</taxon>
        <taxon>Pseudomonadati</taxon>
        <taxon>Thermodesulfobacteriota</taxon>
        <taxon>Desulfovibrionia</taxon>
        <taxon>Desulfovibrionales</taxon>
        <taxon>Desulfovibrionaceae</taxon>
        <taxon>Oceanidesulfovibrio</taxon>
    </lineage>
</organism>
<dbReference type="HAMAP" id="MF_00023">
    <property type="entry name" value="SmpB"/>
    <property type="match status" value="1"/>
</dbReference>
<dbReference type="SUPFAM" id="SSF74982">
    <property type="entry name" value="Small protein B (SmpB)"/>
    <property type="match status" value="1"/>
</dbReference>
<dbReference type="PROSITE" id="PS01317">
    <property type="entry name" value="SSRP"/>
    <property type="match status" value="1"/>
</dbReference>
<dbReference type="GO" id="GO:0003723">
    <property type="term" value="F:RNA binding"/>
    <property type="evidence" value="ECO:0007669"/>
    <property type="project" value="UniProtKB-UniRule"/>
</dbReference>